<keyword evidence="12" id="KW-1185">Reference proteome</keyword>
<name>A0A2P6QH83_ROSCH</name>
<feature type="region of interest" description="Disordered" evidence="9">
    <location>
        <begin position="1"/>
        <end position="29"/>
    </location>
</feature>
<feature type="transmembrane region" description="Helical" evidence="8">
    <location>
        <begin position="43"/>
        <end position="63"/>
    </location>
</feature>
<feature type="domain" description="Casparian strip membrane protein" evidence="10">
    <location>
        <begin position="37"/>
        <end position="164"/>
    </location>
</feature>
<keyword evidence="7 8" id="KW-0472">Membrane</keyword>
<reference evidence="11 12" key="1">
    <citation type="journal article" date="2018" name="Nat. Genet.">
        <title>The Rosa genome provides new insights in the design of modern roses.</title>
        <authorList>
            <person name="Bendahmane M."/>
        </authorList>
    </citation>
    <scope>NUCLEOTIDE SEQUENCE [LARGE SCALE GENOMIC DNA]</scope>
    <source>
        <strain evidence="12">cv. Old Blush</strain>
    </source>
</reference>
<evidence type="ECO:0000256" key="4">
    <source>
        <dbReference type="ARBA" id="ARBA00022475"/>
    </source>
</evidence>
<accession>A0A2P6QH83</accession>
<evidence type="ECO:0000256" key="5">
    <source>
        <dbReference type="ARBA" id="ARBA00022692"/>
    </source>
</evidence>
<evidence type="ECO:0000256" key="2">
    <source>
        <dbReference type="ARBA" id="ARBA00007651"/>
    </source>
</evidence>
<dbReference type="EMBL" id="PDCK01000043">
    <property type="protein sequence ID" value="PRQ33539.1"/>
    <property type="molecule type" value="Genomic_DNA"/>
</dbReference>
<evidence type="ECO:0000259" key="10">
    <source>
        <dbReference type="Pfam" id="PF04535"/>
    </source>
</evidence>
<organism evidence="11 12">
    <name type="scientific">Rosa chinensis</name>
    <name type="common">China rose</name>
    <dbReference type="NCBI Taxonomy" id="74649"/>
    <lineage>
        <taxon>Eukaryota</taxon>
        <taxon>Viridiplantae</taxon>
        <taxon>Streptophyta</taxon>
        <taxon>Embryophyta</taxon>
        <taxon>Tracheophyta</taxon>
        <taxon>Spermatophyta</taxon>
        <taxon>Magnoliopsida</taxon>
        <taxon>eudicotyledons</taxon>
        <taxon>Gunneridae</taxon>
        <taxon>Pentapetalae</taxon>
        <taxon>rosids</taxon>
        <taxon>fabids</taxon>
        <taxon>Rosales</taxon>
        <taxon>Rosaceae</taxon>
        <taxon>Rosoideae</taxon>
        <taxon>Rosoideae incertae sedis</taxon>
        <taxon>Rosa</taxon>
    </lineage>
</organism>
<evidence type="ECO:0000313" key="12">
    <source>
        <dbReference type="Proteomes" id="UP000238479"/>
    </source>
</evidence>
<comment type="similarity">
    <text evidence="2 8">Belongs to the Casparian strip membrane proteins (CASP) family.</text>
</comment>
<dbReference type="Proteomes" id="UP000238479">
    <property type="component" value="Chromosome 5"/>
</dbReference>
<feature type="transmembrane region" description="Helical" evidence="8">
    <location>
        <begin position="69"/>
        <end position="96"/>
    </location>
</feature>
<dbReference type="OMA" id="AHNHCAQ"/>
<dbReference type="OrthoDB" id="828022at2759"/>
<dbReference type="STRING" id="74649.A0A2P6QH83"/>
<evidence type="ECO:0000256" key="9">
    <source>
        <dbReference type="SAM" id="MobiDB-lite"/>
    </source>
</evidence>
<evidence type="ECO:0000256" key="7">
    <source>
        <dbReference type="ARBA" id="ARBA00023136"/>
    </source>
</evidence>
<feature type="transmembrane region" description="Helical" evidence="8">
    <location>
        <begin position="157"/>
        <end position="178"/>
    </location>
</feature>
<dbReference type="PANTHER" id="PTHR32021">
    <property type="entry name" value="CASP-LIKE PROTEIN 5B3"/>
    <property type="match status" value="1"/>
</dbReference>
<dbReference type="InterPro" id="IPR045009">
    <property type="entry name" value="CASPL-5"/>
</dbReference>
<proteinExistence type="inferred from homology"/>
<dbReference type="AlphaFoldDB" id="A0A2P6QH83"/>
<dbReference type="PANTHER" id="PTHR32021:SF16">
    <property type="entry name" value="CASP-LIKE PROTEIN 5A2"/>
    <property type="match status" value="1"/>
</dbReference>
<dbReference type="Gramene" id="PRQ33539">
    <property type="protein sequence ID" value="PRQ33539"/>
    <property type="gene ID" value="RchiOBHm_Chr5g0058781"/>
</dbReference>
<comment type="caution">
    <text evidence="11">The sequence shown here is derived from an EMBL/GenBank/DDBJ whole genome shotgun (WGS) entry which is preliminary data.</text>
</comment>
<evidence type="ECO:0000313" key="11">
    <source>
        <dbReference type="EMBL" id="PRQ33539.1"/>
    </source>
</evidence>
<dbReference type="GO" id="GO:0005886">
    <property type="term" value="C:plasma membrane"/>
    <property type="evidence" value="ECO:0007669"/>
    <property type="project" value="UniProtKB-SubCell"/>
</dbReference>
<sequence length="180" mass="18909">MNVSHGSVHPVEDVPTTDGAAGPNPPRVRMKDLSGMPGTPAGLALRLSQFLFSAAALAVMASTSDFPSVTAFCYLVAATGLQTLWSFSLAIADVYALLVGRSLQSHKVVCLFTLGDGMTSTLTFAAACASAGITVLIDNDLDSCAHNHCAQFETATAMAFITWFTALPSFLLNFWSLASR</sequence>
<keyword evidence="5 8" id="KW-0812">Transmembrane</keyword>
<keyword evidence="4 8" id="KW-1003">Cell membrane</keyword>
<keyword evidence="6 8" id="KW-1133">Transmembrane helix</keyword>
<evidence type="ECO:0000256" key="3">
    <source>
        <dbReference type="ARBA" id="ARBA00011489"/>
    </source>
</evidence>
<feature type="transmembrane region" description="Helical" evidence="8">
    <location>
        <begin position="108"/>
        <end position="137"/>
    </location>
</feature>
<gene>
    <name evidence="11" type="ORF">RchiOBHm_Chr5g0058781</name>
</gene>
<dbReference type="InterPro" id="IPR006702">
    <property type="entry name" value="CASP_dom"/>
</dbReference>
<evidence type="ECO:0000256" key="6">
    <source>
        <dbReference type="ARBA" id="ARBA00022989"/>
    </source>
</evidence>
<evidence type="ECO:0000256" key="1">
    <source>
        <dbReference type="ARBA" id="ARBA00004651"/>
    </source>
</evidence>
<evidence type="ECO:0000256" key="8">
    <source>
        <dbReference type="RuleBase" id="RU361233"/>
    </source>
</evidence>
<dbReference type="Pfam" id="PF04535">
    <property type="entry name" value="CASP_dom"/>
    <property type="match status" value="1"/>
</dbReference>
<protein>
    <recommendedName>
        <fullName evidence="8">CASP-like protein</fullName>
    </recommendedName>
</protein>
<comment type="subunit">
    <text evidence="3 8">Homodimer and heterodimers.</text>
</comment>
<comment type="subcellular location">
    <subcellularLocation>
        <location evidence="1 8">Cell membrane</location>
        <topology evidence="1 8">Multi-pass membrane protein</topology>
    </subcellularLocation>
</comment>